<dbReference type="OrthoDB" id="9869950at2"/>
<dbReference type="AlphaFoldDB" id="A0A512MAZ4"/>
<protein>
    <submittedName>
        <fullName evidence="2">Uncharacterized protein</fullName>
    </submittedName>
</protein>
<comment type="caution">
    <text evidence="2">The sequence shown here is derived from an EMBL/GenBank/DDBJ whole genome shotgun (WGS) entry which is preliminary data.</text>
</comment>
<keyword evidence="3" id="KW-1185">Reference proteome</keyword>
<evidence type="ECO:0000313" key="2">
    <source>
        <dbReference type="EMBL" id="GEP43905.1"/>
    </source>
</evidence>
<feature type="coiled-coil region" evidence="1">
    <location>
        <begin position="23"/>
        <end position="84"/>
    </location>
</feature>
<accession>A0A512MAZ4</accession>
<name>A0A512MAZ4_9BACT</name>
<keyword evidence="1" id="KW-0175">Coiled coil</keyword>
<proteinExistence type="predicted"/>
<dbReference type="Proteomes" id="UP000321577">
    <property type="component" value="Unassembled WGS sequence"/>
</dbReference>
<reference evidence="2 3" key="1">
    <citation type="submission" date="2019-07" db="EMBL/GenBank/DDBJ databases">
        <title>Whole genome shotgun sequence of Brevifollis gellanilyticus NBRC 108608.</title>
        <authorList>
            <person name="Hosoyama A."/>
            <person name="Uohara A."/>
            <person name="Ohji S."/>
            <person name="Ichikawa N."/>
        </authorList>
    </citation>
    <scope>NUCLEOTIDE SEQUENCE [LARGE SCALE GENOMIC DNA]</scope>
    <source>
        <strain evidence="2 3">NBRC 108608</strain>
    </source>
</reference>
<evidence type="ECO:0000256" key="1">
    <source>
        <dbReference type="SAM" id="Coils"/>
    </source>
</evidence>
<sequence>MKNILILLLFAGGYTAWYFYHQKSGINESLAAAQTQIADLEKAIAGKRAESQAVSKVVAIKGKIAEQKAALADVQKKIKSVNDAHTATLKAKYDTLASIRQKFIGVTMPIVLASGRDLGSVRIMKMDDAGLSVATTSGVVKIVPNELTPALQAQFLYSF</sequence>
<gene>
    <name evidence="2" type="ORF">BGE01nite_31960</name>
</gene>
<evidence type="ECO:0000313" key="3">
    <source>
        <dbReference type="Proteomes" id="UP000321577"/>
    </source>
</evidence>
<organism evidence="2 3">
    <name type="scientific">Brevifollis gellanilyticus</name>
    <dbReference type="NCBI Taxonomy" id="748831"/>
    <lineage>
        <taxon>Bacteria</taxon>
        <taxon>Pseudomonadati</taxon>
        <taxon>Verrucomicrobiota</taxon>
        <taxon>Verrucomicrobiia</taxon>
        <taxon>Verrucomicrobiales</taxon>
        <taxon>Verrucomicrobiaceae</taxon>
    </lineage>
</organism>
<dbReference type="EMBL" id="BKAG01000022">
    <property type="protein sequence ID" value="GEP43905.1"/>
    <property type="molecule type" value="Genomic_DNA"/>
</dbReference>
<dbReference type="RefSeq" id="WP_146851464.1">
    <property type="nucleotide sequence ID" value="NZ_BKAG01000022.1"/>
</dbReference>